<name>A0ACD3B800_9AGAR</name>
<evidence type="ECO:0000313" key="2">
    <source>
        <dbReference type="Proteomes" id="UP000308600"/>
    </source>
</evidence>
<sequence>MTHSCHNRILLLGLRTMTSFQYNITTIILDSPIQVILLTLLPSTVVQLVGFWEESCCLELLSESTLINSTLVLVLLTRSIKGQDRASRMPPKRWVLNEPTGNKFDLLPFWFRSRNERGSRYCTAQPRAESIGRQLFRHRTIQYVDPTHMRWIKGSYNAVAA</sequence>
<proteinExistence type="predicted"/>
<protein>
    <submittedName>
        <fullName evidence="1">Uncharacterized protein</fullName>
    </submittedName>
</protein>
<reference evidence="1 2" key="1">
    <citation type="journal article" date="2019" name="Nat. Ecol. Evol.">
        <title>Megaphylogeny resolves global patterns of mushroom evolution.</title>
        <authorList>
            <person name="Varga T."/>
            <person name="Krizsan K."/>
            <person name="Foldi C."/>
            <person name="Dima B."/>
            <person name="Sanchez-Garcia M."/>
            <person name="Sanchez-Ramirez S."/>
            <person name="Szollosi G.J."/>
            <person name="Szarkandi J.G."/>
            <person name="Papp V."/>
            <person name="Albert L."/>
            <person name="Andreopoulos W."/>
            <person name="Angelini C."/>
            <person name="Antonin V."/>
            <person name="Barry K.W."/>
            <person name="Bougher N.L."/>
            <person name="Buchanan P."/>
            <person name="Buyck B."/>
            <person name="Bense V."/>
            <person name="Catcheside P."/>
            <person name="Chovatia M."/>
            <person name="Cooper J."/>
            <person name="Damon W."/>
            <person name="Desjardin D."/>
            <person name="Finy P."/>
            <person name="Geml J."/>
            <person name="Haridas S."/>
            <person name="Hughes K."/>
            <person name="Justo A."/>
            <person name="Karasinski D."/>
            <person name="Kautmanova I."/>
            <person name="Kiss B."/>
            <person name="Kocsube S."/>
            <person name="Kotiranta H."/>
            <person name="LaButti K.M."/>
            <person name="Lechner B.E."/>
            <person name="Liimatainen K."/>
            <person name="Lipzen A."/>
            <person name="Lukacs Z."/>
            <person name="Mihaltcheva S."/>
            <person name="Morgado L.N."/>
            <person name="Niskanen T."/>
            <person name="Noordeloos M.E."/>
            <person name="Ohm R.A."/>
            <person name="Ortiz-Santana B."/>
            <person name="Ovrebo C."/>
            <person name="Racz N."/>
            <person name="Riley R."/>
            <person name="Savchenko A."/>
            <person name="Shiryaev A."/>
            <person name="Soop K."/>
            <person name="Spirin V."/>
            <person name="Szebenyi C."/>
            <person name="Tomsovsky M."/>
            <person name="Tulloss R.E."/>
            <person name="Uehling J."/>
            <person name="Grigoriev I.V."/>
            <person name="Vagvolgyi C."/>
            <person name="Papp T."/>
            <person name="Martin F.M."/>
            <person name="Miettinen O."/>
            <person name="Hibbett D.S."/>
            <person name="Nagy L.G."/>
        </authorList>
    </citation>
    <scope>NUCLEOTIDE SEQUENCE [LARGE SCALE GENOMIC DNA]</scope>
    <source>
        <strain evidence="1 2">NL-1719</strain>
    </source>
</reference>
<keyword evidence="2" id="KW-1185">Reference proteome</keyword>
<dbReference type="Proteomes" id="UP000308600">
    <property type="component" value="Unassembled WGS sequence"/>
</dbReference>
<organism evidence="1 2">
    <name type="scientific">Pluteus cervinus</name>
    <dbReference type="NCBI Taxonomy" id="181527"/>
    <lineage>
        <taxon>Eukaryota</taxon>
        <taxon>Fungi</taxon>
        <taxon>Dikarya</taxon>
        <taxon>Basidiomycota</taxon>
        <taxon>Agaricomycotina</taxon>
        <taxon>Agaricomycetes</taxon>
        <taxon>Agaricomycetidae</taxon>
        <taxon>Agaricales</taxon>
        <taxon>Pluteineae</taxon>
        <taxon>Pluteaceae</taxon>
        <taxon>Pluteus</taxon>
    </lineage>
</organism>
<dbReference type="EMBL" id="ML208269">
    <property type="protein sequence ID" value="TFK74275.1"/>
    <property type="molecule type" value="Genomic_DNA"/>
</dbReference>
<evidence type="ECO:0000313" key="1">
    <source>
        <dbReference type="EMBL" id="TFK74275.1"/>
    </source>
</evidence>
<gene>
    <name evidence="1" type="ORF">BDN72DRAFT_79572</name>
</gene>
<accession>A0ACD3B800</accession>